<dbReference type="RefSeq" id="WP_246429610.1">
    <property type="nucleotide sequence ID" value="NZ_JACHOO010000002.1"/>
</dbReference>
<evidence type="ECO:0000313" key="2">
    <source>
        <dbReference type="EMBL" id="MBB5751711.1"/>
    </source>
</evidence>
<accession>A0A7W9CU84</accession>
<name>A0A7W9CU84_9HYPH</name>
<gene>
    <name evidence="2" type="ORF">GGQ63_000763</name>
</gene>
<reference evidence="2 3" key="1">
    <citation type="submission" date="2020-08" db="EMBL/GenBank/DDBJ databases">
        <title>Genomic Encyclopedia of Type Strains, Phase IV (KMG-IV): sequencing the most valuable type-strain genomes for metagenomic binning, comparative biology and taxonomic classification.</title>
        <authorList>
            <person name="Goeker M."/>
        </authorList>
    </citation>
    <scope>NUCLEOTIDE SEQUENCE [LARGE SCALE GENOMIC DNA]</scope>
    <source>
        <strain evidence="2 3">DSM 16268</strain>
    </source>
</reference>
<evidence type="ECO:0000259" key="1">
    <source>
        <dbReference type="Pfam" id="PF20057"/>
    </source>
</evidence>
<dbReference type="Pfam" id="PF20057">
    <property type="entry name" value="DUF6456"/>
    <property type="match status" value="1"/>
</dbReference>
<comment type="caution">
    <text evidence="2">The sequence shown here is derived from an EMBL/GenBank/DDBJ whole genome shotgun (WGS) entry which is preliminary data.</text>
</comment>
<dbReference type="Proteomes" id="UP000523821">
    <property type="component" value="Unassembled WGS sequence"/>
</dbReference>
<keyword evidence="3" id="KW-1185">Reference proteome</keyword>
<dbReference type="AlphaFoldDB" id="A0A7W9CU84"/>
<organism evidence="2 3">
    <name type="scientific">Prosthecomicrobium pneumaticum</name>
    <dbReference type="NCBI Taxonomy" id="81895"/>
    <lineage>
        <taxon>Bacteria</taxon>
        <taxon>Pseudomonadati</taxon>
        <taxon>Pseudomonadota</taxon>
        <taxon>Alphaproteobacteria</taxon>
        <taxon>Hyphomicrobiales</taxon>
        <taxon>Kaistiaceae</taxon>
        <taxon>Prosthecomicrobium</taxon>
    </lineage>
</organism>
<feature type="domain" description="DUF6456" evidence="1">
    <location>
        <begin position="66"/>
        <end position="201"/>
    </location>
</feature>
<sequence length="227" mass="23748">MADPAAVARLRSAGLVAPMEEGGLALSSAGASALRRALAGGDFAAQHRDTRVLPLDEGAGVRPVLVNVAESPIAWLRSRSDKAGKPLIDEAAFAAGERLRADFTRGQMMPRVTANWGATVAQGRRSGDSGGMADIADAALAARLRVDRALAAVGPELAGVLLDVCCFLRGIEEVELTQDWPRRSGKLVLRLALAALARHYGLAATARGGAGAPIRHWGAEDYRPRAD</sequence>
<evidence type="ECO:0000313" key="3">
    <source>
        <dbReference type="Proteomes" id="UP000523821"/>
    </source>
</evidence>
<proteinExistence type="predicted"/>
<dbReference type="InterPro" id="IPR045599">
    <property type="entry name" value="DUF6456"/>
</dbReference>
<dbReference type="EMBL" id="JACHOO010000002">
    <property type="protein sequence ID" value="MBB5751711.1"/>
    <property type="molecule type" value="Genomic_DNA"/>
</dbReference>
<protein>
    <recommendedName>
        <fullName evidence="1">DUF6456 domain-containing protein</fullName>
    </recommendedName>
</protein>